<name>A0A8J5KN90_HOMAM</name>
<organism evidence="1 2">
    <name type="scientific">Homarus americanus</name>
    <name type="common">American lobster</name>
    <dbReference type="NCBI Taxonomy" id="6706"/>
    <lineage>
        <taxon>Eukaryota</taxon>
        <taxon>Metazoa</taxon>
        <taxon>Ecdysozoa</taxon>
        <taxon>Arthropoda</taxon>
        <taxon>Crustacea</taxon>
        <taxon>Multicrustacea</taxon>
        <taxon>Malacostraca</taxon>
        <taxon>Eumalacostraca</taxon>
        <taxon>Eucarida</taxon>
        <taxon>Decapoda</taxon>
        <taxon>Pleocyemata</taxon>
        <taxon>Astacidea</taxon>
        <taxon>Nephropoidea</taxon>
        <taxon>Nephropidae</taxon>
        <taxon>Homarus</taxon>
    </lineage>
</organism>
<dbReference type="Proteomes" id="UP000747542">
    <property type="component" value="Unassembled WGS sequence"/>
</dbReference>
<gene>
    <name evidence="1" type="ORF">Hamer_G020665</name>
</gene>
<evidence type="ECO:0000313" key="1">
    <source>
        <dbReference type="EMBL" id="KAG7170574.1"/>
    </source>
</evidence>
<feature type="non-terminal residue" evidence="1">
    <location>
        <position position="1"/>
    </location>
</feature>
<dbReference type="AlphaFoldDB" id="A0A8J5KN90"/>
<proteinExistence type="predicted"/>
<accession>A0A8J5KN90</accession>
<sequence>SDVREEERVCAPASLMAASLKLGDFLNTPEGTARSHVRKMSRVLHQYSLFTNFVSELIGSGSYNQVTSFKLVAVRGTSNVIYESYREFLGAGTRCGHLTPVAQVRVVVVEDVTCVSRVLLSPGVGGRAARLVPGRRYMCGVQWCVAAGHVHTPLLLQYHQPSTPPTTTAPRPAAPTIRATLATNGCLTESLRENQVNAAVSLGP</sequence>
<keyword evidence="2" id="KW-1185">Reference proteome</keyword>
<reference evidence="1" key="1">
    <citation type="journal article" date="2021" name="Sci. Adv.">
        <title>The American lobster genome reveals insights on longevity, neural, and immune adaptations.</title>
        <authorList>
            <person name="Polinski J.M."/>
            <person name="Zimin A.V."/>
            <person name="Clark K.F."/>
            <person name="Kohn A.B."/>
            <person name="Sadowski N."/>
            <person name="Timp W."/>
            <person name="Ptitsyn A."/>
            <person name="Khanna P."/>
            <person name="Romanova D.Y."/>
            <person name="Williams P."/>
            <person name="Greenwood S.J."/>
            <person name="Moroz L.L."/>
            <person name="Walt D.R."/>
            <person name="Bodnar A.G."/>
        </authorList>
    </citation>
    <scope>NUCLEOTIDE SEQUENCE</scope>
    <source>
        <tissue evidence="1">Heart &amp; testis</tissue>
    </source>
</reference>
<dbReference type="EMBL" id="JAHLQT010013854">
    <property type="protein sequence ID" value="KAG7170574.1"/>
    <property type="molecule type" value="Genomic_DNA"/>
</dbReference>
<comment type="caution">
    <text evidence="1">The sequence shown here is derived from an EMBL/GenBank/DDBJ whole genome shotgun (WGS) entry which is preliminary data.</text>
</comment>
<evidence type="ECO:0000313" key="2">
    <source>
        <dbReference type="Proteomes" id="UP000747542"/>
    </source>
</evidence>
<protein>
    <submittedName>
        <fullName evidence="1">Uncharacterized protein</fullName>
    </submittedName>
</protein>